<dbReference type="InterPro" id="IPR012132">
    <property type="entry name" value="GMC_OxRdtase"/>
</dbReference>
<dbReference type="EMBL" id="FOCE01000002">
    <property type="protein sequence ID" value="SEM84277.1"/>
    <property type="molecule type" value="Genomic_DNA"/>
</dbReference>
<feature type="domain" description="Glucose-methanol-choline oxidoreductase N-terminal" evidence="6">
    <location>
        <begin position="247"/>
        <end position="261"/>
    </location>
</feature>
<dbReference type="STRING" id="933059.SAMN04488103_102228"/>
<keyword evidence="3" id="KW-0285">Flavoprotein</keyword>
<comment type="similarity">
    <text evidence="2">Belongs to the GMC oxidoreductase family.</text>
</comment>
<protein>
    <submittedName>
        <fullName evidence="7">Choline dehydrogenase</fullName>
    </submittedName>
</protein>
<name>A0A1H8BQU0_9RHOB</name>
<dbReference type="PANTHER" id="PTHR11552:SF147">
    <property type="entry name" value="CHOLINE DEHYDROGENASE, MITOCHONDRIAL"/>
    <property type="match status" value="1"/>
</dbReference>
<evidence type="ECO:0000313" key="7">
    <source>
        <dbReference type="EMBL" id="SEM84277.1"/>
    </source>
</evidence>
<dbReference type="PIRSF" id="PIRSF000137">
    <property type="entry name" value="Alcohol_oxidase"/>
    <property type="match status" value="1"/>
</dbReference>
<evidence type="ECO:0000259" key="6">
    <source>
        <dbReference type="PROSITE" id="PS00624"/>
    </source>
</evidence>
<dbReference type="SUPFAM" id="SSF54373">
    <property type="entry name" value="FAD-linked reductases, C-terminal domain"/>
    <property type="match status" value="1"/>
</dbReference>
<dbReference type="Gene3D" id="3.50.50.60">
    <property type="entry name" value="FAD/NAD(P)-binding domain"/>
    <property type="match status" value="1"/>
</dbReference>
<evidence type="ECO:0000256" key="2">
    <source>
        <dbReference type="ARBA" id="ARBA00010790"/>
    </source>
</evidence>
<organism evidence="7 8">
    <name type="scientific">Gemmobacter aquatilis</name>
    <dbReference type="NCBI Taxonomy" id="933059"/>
    <lineage>
        <taxon>Bacteria</taxon>
        <taxon>Pseudomonadati</taxon>
        <taxon>Pseudomonadota</taxon>
        <taxon>Alphaproteobacteria</taxon>
        <taxon>Rhodobacterales</taxon>
        <taxon>Paracoccaceae</taxon>
        <taxon>Gemmobacter</taxon>
    </lineage>
</organism>
<dbReference type="Gene3D" id="3.30.560.10">
    <property type="entry name" value="Glucose Oxidase, domain 3"/>
    <property type="match status" value="1"/>
</dbReference>
<dbReference type="InterPro" id="IPR000172">
    <property type="entry name" value="GMC_OxRdtase_N"/>
</dbReference>
<evidence type="ECO:0000313" key="8">
    <source>
        <dbReference type="Proteomes" id="UP000198761"/>
    </source>
</evidence>
<dbReference type="Pfam" id="PF05199">
    <property type="entry name" value="GMC_oxred_C"/>
    <property type="match status" value="1"/>
</dbReference>
<dbReference type="Proteomes" id="UP000198761">
    <property type="component" value="Unassembled WGS sequence"/>
</dbReference>
<gene>
    <name evidence="7" type="ORF">SAMN04488103_102228</name>
</gene>
<dbReference type="GO" id="GO:0050660">
    <property type="term" value="F:flavin adenine dinucleotide binding"/>
    <property type="evidence" value="ECO:0007669"/>
    <property type="project" value="InterPro"/>
</dbReference>
<keyword evidence="8" id="KW-1185">Reference proteome</keyword>
<dbReference type="RefSeq" id="WP_091297861.1">
    <property type="nucleotide sequence ID" value="NZ_FOCE01000002.1"/>
</dbReference>
<sequence length="503" mass="52863">MDSFDFIVIGSGSGGAAVARRLSDAGAEVAVVEAGADPAGDPRIADPAQWFGLQQGDWDWGHSYRPSDRLLGRAVPIPRGRALGGSSATNAMMWYRGTPADYARWDAVAPGWGWEDCLPAFRACEDWAGGATPLRGAGGPLKISRAAWGHPLTRAMIQGGISMGLPLVSDPNGPAPECVGLANFNIADGRRWTSADGYLRGAALTLLTETRALELLFTGDRATGLRVAHAGAERGLTARKGLILAAGALETPRLLMLSGIGPEAELARLGLSCRLRAEGVGQNLQDHPLLRALNFRARHPLGPVVGNGGGTLTIWKSDPALPQADLLAFPIQGRSAVPTLADHYDLSGDLFAIGLGVMRSHSRGWLRLTGPGPDAPLEIEPNLLADPRDLAALLRGVEFLQAMALTPAFADLFAGFAAPDARLDRAGLETFVRRACSTFFHCCGTARMGADADAVCSPRLAVNGAHGLWIADASVIPEIPACHTHAPVTMIGERAATFILEDA</sequence>
<reference evidence="7 8" key="1">
    <citation type="submission" date="2016-10" db="EMBL/GenBank/DDBJ databases">
        <authorList>
            <person name="de Groot N.N."/>
        </authorList>
    </citation>
    <scope>NUCLEOTIDE SEQUENCE [LARGE SCALE GENOMIC DNA]</scope>
    <source>
        <strain evidence="7 8">DSM 3857</strain>
    </source>
</reference>
<dbReference type="PROSITE" id="PS00624">
    <property type="entry name" value="GMC_OXRED_2"/>
    <property type="match status" value="1"/>
</dbReference>
<dbReference type="PANTHER" id="PTHR11552">
    <property type="entry name" value="GLUCOSE-METHANOL-CHOLINE GMC OXIDOREDUCTASE"/>
    <property type="match status" value="1"/>
</dbReference>
<comment type="cofactor">
    <cofactor evidence="1">
        <name>FAD</name>
        <dbReference type="ChEBI" id="CHEBI:57692"/>
    </cofactor>
</comment>
<feature type="active site" description="Proton donor" evidence="5">
    <location>
        <position position="441"/>
    </location>
</feature>
<dbReference type="InterPro" id="IPR036188">
    <property type="entry name" value="FAD/NAD-bd_sf"/>
</dbReference>
<proteinExistence type="inferred from homology"/>
<evidence type="ECO:0000256" key="1">
    <source>
        <dbReference type="ARBA" id="ARBA00001974"/>
    </source>
</evidence>
<dbReference type="AlphaFoldDB" id="A0A1H8BQU0"/>
<dbReference type="InterPro" id="IPR007867">
    <property type="entry name" value="GMC_OxRtase_C"/>
</dbReference>
<evidence type="ECO:0000256" key="3">
    <source>
        <dbReference type="ARBA" id="ARBA00022630"/>
    </source>
</evidence>
<evidence type="ECO:0000256" key="4">
    <source>
        <dbReference type="ARBA" id="ARBA00022827"/>
    </source>
</evidence>
<keyword evidence="4" id="KW-0274">FAD</keyword>
<accession>A0A1H8BQU0</accession>
<dbReference type="OrthoDB" id="9785276at2"/>
<dbReference type="GO" id="GO:0016614">
    <property type="term" value="F:oxidoreductase activity, acting on CH-OH group of donors"/>
    <property type="evidence" value="ECO:0007669"/>
    <property type="project" value="InterPro"/>
</dbReference>
<dbReference type="Pfam" id="PF00732">
    <property type="entry name" value="GMC_oxred_N"/>
    <property type="match status" value="1"/>
</dbReference>
<evidence type="ECO:0000256" key="5">
    <source>
        <dbReference type="PIRSR" id="PIRSR000137-1"/>
    </source>
</evidence>
<feature type="active site" description="Proton acceptor" evidence="5">
    <location>
        <position position="483"/>
    </location>
</feature>
<dbReference type="SUPFAM" id="SSF51905">
    <property type="entry name" value="FAD/NAD(P)-binding domain"/>
    <property type="match status" value="1"/>
</dbReference>